<dbReference type="SUPFAM" id="SSF55031">
    <property type="entry name" value="Bacterial exopeptidase dimerisation domain"/>
    <property type="match status" value="1"/>
</dbReference>
<name>A0ABT9IU77_9BACL</name>
<protein>
    <recommendedName>
        <fullName evidence="1">Peptidase M20 domain-containing protein 2</fullName>
    </recommendedName>
</protein>
<comment type="caution">
    <text evidence="3">The sequence shown here is derived from an EMBL/GenBank/DDBJ whole genome shotgun (WGS) entry which is preliminary data.</text>
</comment>
<dbReference type="Pfam" id="PF07687">
    <property type="entry name" value="M20_dimer"/>
    <property type="match status" value="1"/>
</dbReference>
<accession>A0ABT9IU77</accession>
<feature type="domain" description="Peptidase M20 dimerisation" evidence="2">
    <location>
        <begin position="181"/>
        <end position="271"/>
    </location>
</feature>
<dbReference type="Pfam" id="PF01546">
    <property type="entry name" value="Peptidase_M20"/>
    <property type="match status" value="1"/>
</dbReference>
<dbReference type="EMBL" id="JAVAMP010000001">
    <property type="protein sequence ID" value="MDP5272903.1"/>
    <property type="molecule type" value="Genomic_DNA"/>
</dbReference>
<evidence type="ECO:0000313" key="3">
    <source>
        <dbReference type="EMBL" id="MDP5272903.1"/>
    </source>
</evidence>
<dbReference type="NCBIfam" id="TIGR01891">
    <property type="entry name" value="amidohydrolases"/>
    <property type="match status" value="1"/>
</dbReference>
<dbReference type="PANTHER" id="PTHR30575:SF0">
    <property type="entry name" value="XAA-ARG DIPEPTIDASE"/>
    <property type="match status" value="1"/>
</dbReference>
<gene>
    <name evidence="3" type="ORF">Q5Y73_02180</name>
</gene>
<evidence type="ECO:0000313" key="4">
    <source>
        <dbReference type="Proteomes" id="UP001231941"/>
    </source>
</evidence>
<dbReference type="InterPro" id="IPR052030">
    <property type="entry name" value="Peptidase_M20/M20A_hydrolases"/>
</dbReference>
<sequence length="402" mass="43464">MLTNSQEVAKSKEEKQEIQNIVDKLDSQLRDISLTIHANPELGFNEHKAVQWLTAPLEKEGFIVERGLENLETAFVATYESNPEGPTIGIIAEYDALPKLGHACGHNIIGTSAVGAALALKHACPNLPGTIKVIGTPAEEGGGGKIYMCDQGVFDDVDAVMMCHPKNNTLALRGALARLAVTFKYYGKASHAAAAPEKGISALDAVINSFNVINSLRQFFTDDVRIHGVITKGGEVPNIVPDYCEAQFYIRAATLKTLEDVKKKVYQGVKNATSAVGATIEIEEGLTLAERNNNVNLANFFKNNLELMDIEVSAPPKMGGLGSSDIGNVSQLVPTIQPYIKIGEAVAHTIEFEKESKSEGGMIGLNQAAKAMAMTAYDLFVDATKMEQVREEFAIWKANQNK</sequence>
<dbReference type="Proteomes" id="UP001231941">
    <property type="component" value="Unassembled WGS sequence"/>
</dbReference>
<comment type="similarity">
    <text evidence="1">Belongs to the peptidase M20A family.</text>
</comment>
<dbReference type="InterPro" id="IPR017439">
    <property type="entry name" value="Amidohydrolase"/>
</dbReference>
<dbReference type="InterPro" id="IPR036264">
    <property type="entry name" value="Bact_exopeptidase_dim_dom"/>
</dbReference>
<dbReference type="InterPro" id="IPR011650">
    <property type="entry name" value="Peptidase_M20_dimer"/>
</dbReference>
<evidence type="ECO:0000259" key="2">
    <source>
        <dbReference type="Pfam" id="PF07687"/>
    </source>
</evidence>
<dbReference type="Gene3D" id="3.30.70.360">
    <property type="match status" value="1"/>
</dbReference>
<keyword evidence="4" id="KW-1185">Reference proteome</keyword>
<dbReference type="CDD" id="cd03887">
    <property type="entry name" value="M20_Acy1L2"/>
    <property type="match status" value="1"/>
</dbReference>
<dbReference type="SUPFAM" id="SSF53187">
    <property type="entry name" value="Zn-dependent exopeptidases"/>
    <property type="match status" value="1"/>
</dbReference>
<dbReference type="PIRSF" id="PIRSF037226">
    <property type="entry name" value="Amidohydrolase_ACY1L2_prd"/>
    <property type="match status" value="1"/>
</dbReference>
<dbReference type="RefSeq" id="WP_305990203.1">
    <property type="nucleotide sequence ID" value="NZ_JAVAMP010000001.1"/>
</dbReference>
<evidence type="ECO:0000256" key="1">
    <source>
        <dbReference type="PIRNR" id="PIRNR037226"/>
    </source>
</evidence>
<proteinExistence type="inferred from homology"/>
<dbReference type="InterPro" id="IPR002933">
    <property type="entry name" value="Peptidase_M20"/>
</dbReference>
<organism evidence="3 4">
    <name type="scientific">Chengkuizengella axinellae</name>
    <dbReference type="NCBI Taxonomy" id="3064388"/>
    <lineage>
        <taxon>Bacteria</taxon>
        <taxon>Bacillati</taxon>
        <taxon>Bacillota</taxon>
        <taxon>Bacilli</taxon>
        <taxon>Bacillales</taxon>
        <taxon>Paenibacillaceae</taxon>
        <taxon>Chengkuizengella</taxon>
    </lineage>
</organism>
<dbReference type="InterPro" id="IPR017144">
    <property type="entry name" value="Xaa-Arg_dipeptidase"/>
</dbReference>
<dbReference type="PANTHER" id="PTHR30575">
    <property type="entry name" value="PEPTIDASE M20"/>
    <property type="match status" value="1"/>
</dbReference>
<dbReference type="Gene3D" id="3.40.630.10">
    <property type="entry name" value="Zn peptidases"/>
    <property type="match status" value="1"/>
</dbReference>
<reference evidence="3 4" key="1">
    <citation type="submission" date="2023-08" db="EMBL/GenBank/DDBJ databases">
        <authorList>
            <person name="Park J.-S."/>
        </authorList>
    </citation>
    <scope>NUCLEOTIDE SEQUENCE [LARGE SCALE GENOMIC DNA]</scope>
    <source>
        <strain evidence="3 4">2205SS18-9</strain>
    </source>
</reference>